<dbReference type="STRING" id="6689.A0A3R7QBY5"/>
<dbReference type="FunFam" id="3.30.160.60:FF:000860">
    <property type="entry name" value="zinc finger protein SNAI2"/>
    <property type="match status" value="1"/>
</dbReference>
<keyword evidence="3" id="KW-0677">Repeat</keyword>
<evidence type="ECO:0000256" key="4">
    <source>
        <dbReference type="ARBA" id="ARBA00022771"/>
    </source>
</evidence>
<sequence length="481" mass="52416">MVVLKTDFSHCPLKKRPLSVCYDATGEQTEPHDLSLKCTRETPSAHSEELHARTQEPVAPDAHREERRAQALRTHALHIPSRYTPSTSTLAGSADSRLASYPGSAPRVPCDQEMCMDVQAADSREFPPPASASRLPVSPVSPAERDHVQARLNSRSPGVRGERHQQTHIDSPVLGTSGIPVAGTEPLLGASTPSFLRLHQDVSAPRGGQAVPRSALEAPRVPHESTRSDLEQRQHSAASFSAPPHRPWLVEGPLRSVNRQFPEINVPLPPARPRPLLAGSPGLWAGVVPLSWAVPPLLPPPRAPSPGRPRLECRSPGSESASSDGSSGGGRGETRYSCTECTKSYSTYSGLSKHKQFHCAALGAKSFGCKHCDKVYTSLGALKMHIRTHTLPCKCHLCGKAFSRPWLLQGHIRTHTGEKPFQCSQCDRCFADRSNLRAHLQTHAHVKKYACATCHKTFSRMSLLNKHTEAACPAIHRRVVP</sequence>
<dbReference type="EMBL" id="QCYY01001939">
    <property type="protein sequence ID" value="ROT74079.1"/>
    <property type="molecule type" value="Genomic_DNA"/>
</dbReference>
<comment type="subcellular location">
    <subcellularLocation>
        <location evidence="1">Nucleus</location>
    </subcellularLocation>
</comment>
<evidence type="ECO:0000256" key="8">
    <source>
        <dbReference type="ARBA" id="ARBA00037948"/>
    </source>
</evidence>
<keyword evidence="13" id="KW-1185">Reference proteome</keyword>
<dbReference type="PROSITE" id="PS00028">
    <property type="entry name" value="ZINC_FINGER_C2H2_1"/>
    <property type="match status" value="4"/>
</dbReference>
<dbReference type="OrthoDB" id="5428132at2759"/>
<dbReference type="GO" id="GO:2000177">
    <property type="term" value="P:regulation of neural precursor cell proliferation"/>
    <property type="evidence" value="ECO:0007669"/>
    <property type="project" value="UniProtKB-ARBA"/>
</dbReference>
<dbReference type="Pfam" id="PF00096">
    <property type="entry name" value="zf-C2H2"/>
    <property type="match status" value="5"/>
</dbReference>
<evidence type="ECO:0000256" key="6">
    <source>
        <dbReference type="ARBA" id="ARBA00023125"/>
    </source>
</evidence>
<dbReference type="GO" id="GO:0000978">
    <property type="term" value="F:RNA polymerase II cis-regulatory region sequence-specific DNA binding"/>
    <property type="evidence" value="ECO:0007669"/>
    <property type="project" value="TreeGrafter"/>
</dbReference>
<evidence type="ECO:0000259" key="11">
    <source>
        <dbReference type="PROSITE" id="PS50157"/>
    </source>
</evidence>
<dbReference type="FunFam" id="3.30.160.60:FF:000942">
    <property type="entry name" value="Snail zinc finger protein"/>
    <property type="match status" value="1"/>
</dbReference>
<feature type="region of interest" description="Disordered" evidence="10">
    <location>
        <begin position="204"/>
        <end position="244"/>
    </location>
</feature>
<evidence type="ECO:0000256" key="2">
    <source>
        <dbReference type="ARBA" id="ARBA00022723"/>
    </source>
</evidence>
<dbReference type="PANTHER" id="PTHR24388">
    <property type="entry name" value="ZINC FINGER PROTEIN"/>
    <property type="match status" value="1"/>
</dbReference>
<dbReference type="AlphaFoldDB" id="A0A3R7QBY5"/>
<keyword evidence="2" id="KW-0479">Metal-binding</keyword>
<dbReference type="SUPFAM" id="SSF57667">
    <property type="entry name" value="beta-beta-alpha zinc fingers"/>
    <property type="match status" value="4"/>
</dbReference>
<feature type="compositionally biased region" description="Basic and acidic residues" evidence="10">
    <location>
        <begin position="220"/>
        <end position="234"/>
    </location>
</feature>
<dbReference type="InterPro" id="IPR036236">
    <property type="entry name" value="Znf_C2H2_sf"/>
</dbReference>
<comment type="caution">
    <text evidence="12">The sequence shown here is derived from an EMBL/GenBank/DDBJ whole genome shotgun (WGS) entry which is preliminary data.</text>
</comment>
<feature type="domain" description="C2H2-type" evidence="11">
    <location>
        <begin position="367"/>
        <end position="390"/>
    </location>
</feature>
<feature type="domain" description="C2H2-type" evidence="11">
    <location>
        <begin position="393"/>
        <end position="420"/>
    </location>
</feature>
<dbReference type="PROSITE" id="PS50157">
    <property type="entry name" value="ZINC_FINGER_C2H2_2"/>
    <property type="match status" value="5"/>
</dbReference>
<name>A0A3R7QBY5_PENVA</name>
<evidence type="ECO:0000313" key="13">
    <source>
        <dbReference type="Proteomes" id="UP000283509"/>
    </source>
</evidence>
<reference evidence="12 13" key="1">
    <citation type="submission" date="2018-04" db="EMBL/GenBank/DDBJ databases">
        <authorList>
            <person name="Zhang X."/>
            <person name="Yuan J."/>
            <person name="Li F."/>
            <person name="Xiang J."/>
        </authorList>
    </citation>
    <scope>NUCLEOTIDE SEQUENCE [LARGE SCALE GENOMIC DNA]</scope>
    <source>
        <tissue evidence="12">Muscle</tissue>
    </source>
</reference>
<comment type="similarity">
    <text evidence="8">Belongs to the snail C2H2-type zinc-finger protein family.</text>
</comment>
<dbReference type="PANTHER" id="PTHR24388:SF54">
    <property type="entry name" value="PROTEIN ESCARGOT"/>
    <property type="match status" value="1"/>
</dbReference>
<feature type="region of interest" description="Disordered" evidence="10">
    <location>
        <begin position="123"/>
        <end position="186"/>
    </location>
</feature>
<evidence type="ECO:0000256" key="3">
    <source>
        <dbReference type="ARBA" id="ARBA00022737"/>
    </source>
</evidence>
<keyword evidence="4 9" id="KW-0863">Zinc-finger</keyword>
<proteinExistence type="inferred from homology"/>
<dbReference type="InterPro" id="IPR050527">
    <property type="entry name" value="Snail/Krueppel_Znf"/>
</dbReference>
<evidence type="ECO:0000256" key="9">
    <source>
        <dbReference type="PROSITE-ProRule" id="PRU00042"/>
    </source>
</evidence>
<evidence type="ECO:0000256" key="5">
    <source>
        <dbReference type="ARBA" id="ARBA00022833"/>
    </source>
</evidence>
<evidence type="ECO:0000256" key="10">
    <source>
        <dbReference type="SAM" id="MobiDB-lite"/>
    </source>
</evidence>
<feature type="region of interest" description="Disordered" evidence="10">
    <location>
        <begin position="40"/>
        <end position="65"/>
    </location>
</feature>
<keyword evidence="6" id="KW-0238">DNA-binding</keyword>
<dbReference type="GO" id="GO:0000981">
    <property type="term" value="F:DNA-binding transcription factor activity, RNA polymerase II-specific"/>
    <property type="evidence" value="ECO:0007669"/>
    <property type="project" value="TreeGrafter"/>
</dbReference>
<evidence type="ECO:0000256" key="1">
    <source>
        <dbReference type="ARBA" id="ARBA00004123"/>
    </source>
</evidence>
<accession>A0A3R7QBY5</accession>
<keyword evidence="7" id="KW-0539">Nucleus</keyword>
<feature type="domain" description="C2H2-type" evidence="11">
    <location>
        <begin position="449"/>
        <end position="481"/>
    </location>
</feature>
<feature type="compositionally biased region" description="Low complexity" evidence="10">
    <location>
        <begin position="315"/>
        <end position="325"/>
    </location>
</feature>
<reference evidence="12 13" key="2">
    <citation type="submission" date="2019-01" db="EMBL/GenBank/DDBJ databases">
        <title>The decoding of complex shrimp genome reveals the adaptation for benthos swimmer, frequently molting mechanism and breeding impact on genome.</title>
        <authorList>
            <person name="Sun Y."/>
            <person name="Gao Y."/>
            <person name="Yu Y."/>
        </authorList>
    </citation>
    <scope>NUCLEOTIDE SEQUENCE [LARGE SCALE GENOMIC DNA]</scope>
    <source>
        <tissue evidence="12">Muscle</tissue>
    </source>
</reference>
<feature type="region of interest" description="Disordered" evidence="10">
    <location>
        <begin position="299"/>
        <end position="335"/>
    </location>
</feature>
<dbReference type="Gene3D" id="3.30.160.60">
    <property type="entry name" value="Classic Zinc Finger"/>
    <property type="match status" value="4"/>
</dbReference>
<dbReference type="InterPro" id="IPR013087">
    <property type="entry name" value="Znf_C2H2_type"/>
</dbReference>
<evidence type="ECO:0000256" key="7">
    <source>
        <dbReference type="ARBA" id="ARBA00023242"/>
    </source>
</evidence>
<evidence type="ECO:0000313" key="12">
    <source>
        <dbReference type="EMBL" id="ROT74079.1"/>
    </source>
</evidence>
<dbReference type="FunFam" id="3.30.160.60:FF:000207">
    <property type="entry name" value="zinc finger protein SNAI2"/>
    <property type="match status" value="1"/>
</dbReference>
<dbReference type="SMART" id="SM00355">
    <property type="entry name" value="ZnF_C2H2"/>
    <property type="match status" value="5"/>
</dbReference>
<dbReference type="FunFam" id="3.30.160.60:FF:000693">
    <property type="entry name" value="Snail family zinc finger 1a"/>
    <property type="match status" value="1"/>
</dbReference>
<keyword evidence="5" id="KW-0862">Zinc</keyword>
<dbReference type="GO" id="GO:0060562">
    <property type="term" value="P:epithelial tube morphogenesis"/>
    <property type="evidence" value="ECO:0007669"/>
    <property type="project" value="UniProtKB-ARBA"/>
</dbReference>
<feature type="domain" description="C2H2-type" evidence="11">
    <location>
        <begin position="336"/>
        <end position="358"/>
    </location>
</feature>
<organism evidence="12 13">
    <name type="scientific">Penaeus vannamei</name>
    <name type="common">Whiteleg shrimp</name>
    <name type="synonym">Litopenaeus vannamei</name>
    <dbReference type="NCBI Taxonomy" id="6689"/>
    <lineage>
        <taxon>Eukaryota</taxon>
        <taxon>Metazoa</taxon>
        <taxon>Ecdysozoa</taxon>
        <taxon>Arthropoda</taxon>
        <taxon>Crustacea</taxon>
        <taxon>Multicrustacea</taxon>
        <taxon>Malacostraca</taxon>
        <taxon>Eumalacostraca</taxon>
        <taxon>Eucarida</taxon>
        <taxon>Decapoda</taxon>
        <taxon>Dendrobranchiata</taxon>
        <taxon>Penaeoidea</taxon>
        <taxon>Penaeidae</taxon>
        <taxon>Penaeus</taxon>
    </lineage>
</organism>
<feature type="domain" description="C2H2-type" evidence="11">
    <location>
        <begin position="421"/>
        <end position="448"/>
    </location>
</feature>
<dbReference type="GO" id="GO:0005634">
    <property type="term" value="C:nucleus"/>
    <property type="evidence" value="ECO:0007669"/>
    <property type="project" value="UniProtKB-SubCell"/>
</dbReference>
<gene>
    <name evidence="12" type="ORF">C7M84_007435</name>
</gene>
<dbReference type="GO" id="GO:0008270">
    <property type="term" value="F:zinc ion binding"/>
    <property type="evidence" value="ECO:0007669"/>
    <property type="project" value="UniProtKB-KW"/>
</dbReference>
<dbReference type="GO" id="GO:0055059">
    <property type="term" value="P:asymmetric neuroblast division"/>
    <property type="evidence" value="ECO:0007669"/>
    <property type="project" value="UniProtKB-ARBA"/>
</dbReference>
<protein>
    <submittedName>
        <fullName evidence="12">Snail-like zinc-finger protein</fullName>
    </submittedName>
</protein>
<dbReference type="Proteomes" id="UP000283509">
    <property type="component" value="Unassembled WGS sequence"/>
</dbReference>